<dbReference type="InterPro" id="IPR001633">
    <property type="entry name" value="EAL_dom"/>
</dbReference>
<evidence type="ECO:0000256" key="1">
    <source>
        <dbReference type="SAM" id="Phobius"/>
    </source>
</evidence>
<dbReference type="InterPro" id="IPR000160">
    <property type="entry name" value="GGDEF_dom"/>
</dbReference>
<evidence type="ECO:0000313" key="4">
    <source>
        <dbReference type="EMBL" id="MBQ0936595.1"/>
    </source>
</evidence>
<dbReference type="Gene3D" id="6.10.340.10">
    <property type="match status" value="1"/>
</dbReference>
<sequence length="862" mass="94116">MDPSPATAEERTPAWSPLGARRWRIGLRQAIAFPVIAVLVLTLVLQASLQARSIQQLLDDESAQLLRGRTATVMARLDFYTAAPVYAQKALAELVLRQGALSTLDPEPFSASMLGLARKHFGQEQHLSVFSVGTIRGDYIGFRRNAAADFDLMIRDARQEPGLRIYKGAEASVLATTVPAYDPRVRPWYLPPAQRRAPVWSELYVNQDERQDLAMSYCGPIEVKGQLLGVAAIDLSLQGLNAQLRAELGAFGGLLLIIDSQGRLVAHSEPGPVVMSALQAEQPLQRQRLEDHVNPLVRAIAPWVAARAAAQEADFRLEHLGDTYHGRVMQFSRPAGLEWRVVALLPEAALLGHIRRTQYASVLMSMLLGAAGLALIVWVVGGVTRPLLQAALAAEQPTLTAVKDLTAQHTLVREPAVLLRAMSGMADRLQESFATLRRQALVDEMTGLATRRGLLDEAGEWMPQSCALVLVGLDDFRSINDILGYASGDQILRLIAQRLQAHCPPSTLVARVGGDEFAVLLRSQRPGDDLYAVGRDILSALDEPLEMRGEALSVRASAGAVGGTLQPGQLPEWLRQASMALGQAKSHHRLDCVVYSDDLLTASTARTRLVNELRKAVARQEFVAHYQPIVSLTSGEVVAVETLVRWQHPERGLLAPAHFLEVAEESDLIVRLGEHMLRQACLDARQLFERRGIWLDVHVNVSARQLLQSNFVAMVMGVLDHTGMPAQHLTLELTESLFIGGAETSTGPLLESLKQAGIRISIDDFGTGYSSLSYLERLPLDGLKVDRSFVQLLDTPSHRGAGLAAVIIDVAHKLSLETVAEGVETPTQVQALRAMSCERAQGFLFGHPAPMFALDLGRRDLA</sequence>
<accession>A0ABS5DZL1</accession>
<dbReference type="NCBIfam" id="TIGR00254">
    <property type="entry name" value="GGDEF"/>
    <property type="match status" value="1"/>
</dbReference>
<keyword evidence="1" id="KW-1133">Transmembrane helix</keyword>
<dbReference type="Gene3D" id="3.20.20.450">
    <property type="entry name" value="EAL domain"/>
    <property type="match status" value="1"/>
</dbReference>
<dbReference type="SMART" id="SM00267">
    <property type="entry name" value="GGDEF"/>
    <property type="match status" value="1"/>
</dbReference>
<feature type="transmembrane region" description="Helical" evidence="1">
    <location>
        <begin position="25"/>
        <end position="45"/>
    </location>
</feature>
<dbReference type="PANTHER" id="PTHR33121:SF70">
    <property type="entry name" value="SIGNALING PROTEIN YKOW"/>
    <property type="match status" value="1"/>
</dbReference>
<dbReference type="Proteomes" id="UP000672097">
    <property type="component" value="Unassembled WGS sequence"/>
</dbReference>
<gene>
    <name evidence="4" type="ORF">KAK11_14755</name>
</gene>
<evidence type="ECO:0000259" key="3">
    <source>
        <dbReference type="PROSITE" id="PS50887"/>
    </source>
</evidence>
<dbReference type="PROSITE" id="PS50887">
    <property type="entry name" value="GGDEF"/>
    <property type="match status" value="1"/>
</dbReference>
<keyword evidence="1" id="KW-0472">Membrane</keyword>
<feature type="domain" description="GGDEF" evidence="3">
    <location>
        <begin position="464"/>
        <end position="597"/>
    </location>
</feature>
<dbReference type="SMART" id="SM00052">
    <property type="entry name" value="EAL"/>
    <property type="match status" value="1"/>
</dbReference>
<dbReference type="InterPro" id="IPR035919">
    <property type="entry name" value="EAL_sf"/>
</dbReference>
<name>A0ABS5DZL1_9BURK</name>
<dbReference type="Gene3D" id="3.30.70.270">
    <property type="match status" value="1"/>
</dbReference>
<dbReference type="Pfam" id="PF00990">
    <property type="entry name" value="GGDEF"/>
    <property type="match status" value="1"/>
</dbReference>
<dbReference type="Pfam" id="PF00563">
    <property type="entry name" value="EAL"/>
    <property type="match status" value="1"/>
</dbReference>
<dbReference type="InterPro" id="IPR029787">
    <property type="entry name" value="Nucleotide_cyclase"/>
</dbReference>
<dbReference type="CDD" id="cd01948">
    <property type="entry name" value="EAL"/>
    <property type="match status" value="1"/>
</dbReference>
<dbReference type="CDD" id="cd01949">
    <property type="entry name" value="GGDEF"/>
    <property type="match status" value="1"/>
</dbReference>
<organism evidence="4 5">
    <name type="scientific">Ideonella paludis</name>
    <dbReference type="NCBI Taxonomy" id="1233411"/>
    <lineage>
        <taxon>Bacteria</taxon>
        <taxon>Pseudomonadati</taxon>
        <taxon>Pseudomonadota</taxon>
        <taxon>Betaproteobacteria</taxon>
        <taxon>Burkholderiales</taxon>
        <taxon>Sphaerotilaceae</taxon>
        <taxon>Ideonella</taxon>
    </lineage>
</organism>
<dbReference type="EMBL" id="JAGQDG010000005">
    <property type="protein sequence ID" value="MBQ0936595.1"/>
    <property type="molecule type" value="Genomic_DNA"/>
</dbReference>
<evidence type="ECO:0000313" key="5">
    <source>
        <dbReference type="Proteomes" id="UP000672097"/>
    </source>
</evidence>
<dbReference type="CDD" id="cd12913">
    <property type="entry name" value="PDC1_MCP_like"/>
    <property type="match status" value="1"/>
</dbReference>
<feature type="transmembrane region" description="Helical" evidence="1">
    <location>
        <begin position="359"/>
        <end position="380"/>
    </location>
</feature>
<proteinExistence type="predicted"/>
<dbReference type="Gene3D" id="3.30.450.20">
    <property type="entry name" value="PAS domain"/>
    <property type="match status" value="1"/>
</dbReference>
<dbReference type="InterPro" id="IPR050706">
    <property type="entry name" value="Cyclic-di-GMP_PDE-like"/>
</dbReference>
<keyword evidence="5" id="KW-1185">Reference proteome</keyword>
<dbReference type="PANTHER" id="PTHR33121">
    <property type="entry name" value="CYCLIC DI-GMP PHOSPHODIESTERASE PDEF"/>
    <property type="match status" value="1"/>
</dbReference>
<evidence type="ECO:0000259" key="2">
    <source>
        <dbReference type="PROSITE" id="PS50883"/>
    </source>
</evidence>
<dbReference type="InterPro" id="IPR043128">
    <property type="entry name" value="Rev_trsase/Diguanyl_cyclase"/>
</dbReference>
<feature type="domain" description="EAL" evidence="2">
    <location>
        <begin position="606"/>
        <end position="862"/>
    </location>
</feature>
<dbReference type="SUPFAM" id="SSF141868">
    <property type="entry name" value="EAL domain-like"/>
    <property type="match status" value="1"/>
</dbReference>
<dbReference type="SUPFAM" id="SSF55073">
    <property type="entry name" value="Nucleotide cyclase"/>
    <property type="match status" value="1"/>
</dbReference>
<protein>
    <submittedName>
        <fullName evidence="4">EAL domain-containing protein</fullName>
    </submittedName>
</protein>
<keyword evidence="1" id="KW-0812">Transmembrane</keyword>
<comment type="caution">
    <text evidence="4">The sequence shown here is derived from an EMBL/GenBank/DDBJ whole genome shotgun (WGS) entry which is preliminary data.</text>
</comment>
<reference evidence="4 5" key="1">
    <citation type="submission" date="2021-04" db="EMBL/GenBank/DDBJ databases">
        <title>The genome sequence of type strain Ideonella paludis KCTC 32238.</title>
        <authorList>
            <person name="Liu Y."/>
        </authorList>
    </citation>
    <scope>NUCLEOTIDE SEQUENCE [LARGE SCALE GENOMIC DNA]</scope>
    <source>
        <strain evidence="4 5">KCTC 32238</strain>
    </source>
</reference>
<dbReference type="PROSITE" id="PS50883">
    <property type="entry name" value="EAL"/>
    <property type="match status" value="1"/>
</dbReference>